<comment type="catalytic activity">
    <reaction evidence="13 17">
        <text>N(6)-[(R)-dihydrolipoyl]-L-lysyl-[protein] + NAD(+) = N(6)-[(R)-lipoyl]-L-lysyl-[protein] + NADH + H(+)</text>
        <dbReference type="Rhea" id="RHEA:15045"/>
        <dbReference type="Rhea" id="RHEA-COMP:10474"/>
        <dbReference type="Rhea" id="RHEA-COMP:10475"/>
        <dbReference type="ChEBI" id="CHEBI:15378"/>
        <dbReference type="ChEBI" id="CHEBI:57540"/>
        <dbReference type="ChEBI" id="CHEBI:57945"/>
        <dbReference type="ChEBI" id="CHEBI:83099"/>
        <dbReference type="ChEBI" id="CHEBI:83100"/>
        <dbReference type="EC" id="1.8.1.4"/>
    </reaction>
</comment>
<keyword evidence="7" id="KW-0450">Lipoyl</keyword>
<dbReference type="PROSITE" id="PS00076">
    <property type="entry name" value="PYRIDINE_REDOX_1"/>
    <property type="match status" value="1"/>
</dbReference>
<reference evidence="19 20" key="1">
    <citation type="submission" date="2018-03" db="EMBL/GenBank/DDBJ databases">
        <title>Genome sequence of Clostridium liquoris DSM 100320.</title>
        <authorList>
            <person name="Poehlein A."/>
            <person name="Daniel R."/>
        </authorList>
    </citation>
    <scope>NUCLEOTIDE SEQUENCE [LARGE SCALE GENOMIC DNA]</scope>
    <source>
        <strain evidence="19 20">DSM 100320</strain>
    </source>
</reference>
<dbReference type="SUPFAM" id="SSF51230">
    <property type="entry name" value="Single hybrid motif"/>
    <property type="match status" value="1"/>
</dbReference>
<dbReference type="PANTHER" id="PTHR22912">
    <property type="entry name" value="DISULFIDE OXIDOREDUCTASE"/>
    <property type="match status" value="1"/>
</dbReference>
<evidence type="ECO:0000256" key="6">
    <source>
        <dbReference type="ARBA" id="ARBA00022630"/>
    </source>
</evidence>
<dbReference type="RefSeq" id="WP_207655109.1">
    <property type="nucleotide sequence ID" value="NZ_PVXO01000066.1"/>
</dbReference>
<dbReference type="InterPro" id="IPR050151">
    <property type="entry name" value="Class-I_Pyr_Nuc-Dis_Oxidored"/>
</dbReference>
<feature type="binding site" evidence="15">
    <location>
        <position position="304"/>
    </location>
    <ligand>
        <name>NAD(+)</name>
        <dbReference type="ChEBI" id="CHEBI:57540"/>
    </ligand>
</feature>
<feature type="binding site" evidence="15">
    <location>
        <position position="219"/>
    </location>
    <ligand>
        <name>FAD</name>
        <dbReference type="ChEBI" id="CHEBI:57692"/>
    </ligand>
</feature>
<feature type="disulfide bond" description="Redox-active" evidence="16">
    <location>
        <begin position="147"/>
        <end position="152"/>
    </location>
</feature>
<evidence type="ECO:0000259" key="18">
    <source>
        <dbReference type="PROSITE" id="PS50968"/>
    </source>
</evidence>
<dbReference type="GO" id="GO:0005737">
    <property type="term" value="C:cytoplasm"/>
    <property type="evidence" value="ECO:0007669"/>
    <property type="project" value="UniProtKB-SubCell"/>
</dbReference>
<dbReference type="PIRSF" id="PIRSF000350">
    <property type="entry name" value="Mercury_reductase_MerA"/>
    <property type="match status" value="1"/>
</dbReference>
<keyword evidence="8 15" id="KW-0274">FAD</keyword>
<dbReference type="InterPro" id="IPR023753">
    <property type="entry name" value="FAD/NAD-binding_dom"/>
</dbReference>
<keyword evidence="6 17" id="KW-0285">Flavoprotein</keyword>
<evidence type="ECO:0000256" key="13">
    <source>
        <dbReference type="ARBA" id="ARBA00049187"/>
    </source>
</evidence>
<feature type="binding site" evidence="15">
    <location>
        <position position="414"/>
    </location>
    <ligand>
        <name>FAD</name>
        <dbReference type="ChEBI" id="CHEBI:57692"/>
    </ligand>
</feature>
<keyword evidence="11" id="KW-1015">Disulfide bond</keyword>
<evidence type="ECO:0000256" key="10">
    <source>
        <dbReference type="ARBA" id="ARBA00023027"/>
    </source>
</evidence>
<dbReference type="FunFam" id="3.30.390.30:FF:000001">
    <property type="entry name" value="Dihydrolipoyl dehydrogenase"/>
    <property type="match status" value="1"/>
</dbReference>
<evidence type="ECO:0000256" key="14">
    <source>
        <dbReference type="PIRSR" id="PIRSR000350-2"/>
    </source>
</evidence>
<keyword evidence="9 17" id="KW-0560">Oxidoreductase</keyword>
<evidence type="ECO:0000256" key="12">
    <source>
        <dbReference type="ARBA" id="ARBA00023284"/>
    </source>
</evidence>
<dbReference type="EMBL" id="PVXO01000066">
    <property type="protein sequence ID" value="PRR77269.1"/>
    <property type="molecule type" value="Genomic_DNA"/>
</dbReference>
<dbReference type="InterPro" id="IPR001100">
    <property type="entry name" value="Pyr_nuc-diS_OxRdtase"/>
</dbReference>
<gene>
    <name evidence="19" type="primary">pdhD</name>
    <name evidence="19" type="ORF">CLLI_24390</name>
</gene>
<dbReference type="GO" id="GO:0050660">
    <property type="term" value="F:flavin adenine dinucleotide binding"/>
    <property type="evidence" value="ECO:0007669"/>
    <property type="project" value="InterPro"/>
</dbReference>
<sequence>MIIEVKLEKLSPGSKEGKVGKIHKTVGQLVKAGDVLLEVEGRKGNIPVKSNIEGKICSLDVEEGSRVKLGDVLFKIDVEKNNEEHKGCNESAMENIQEKCCCKEKDVVEGDIAILGGGPGGYVAAIQAAKLGAKVVLIEKDKVGGTCLNRGCIPTKALVRSAEVYNNIKEAESFGISIENPSVDMTKVIERKNKIVDNLVGGIEYLLNKNNIKFIKGKGKLVDNNTITIDDKTLVKAKNIIIATGSKTCCLPIKGANFKNVITSDEALDLKELPKKIVIIGGGVIGMEFAFIYANMGVEVYVVEYFDNVLTMLDQDVIDEITNISKDKGIKLYTGCKVEEILAAEEDECIVKFNKNGEYKYVSCDKVLMSVGRQPYFENIGIENLNIELNERGKGIKVNDKMETSIPNIYAIGDVTNKMQLAHVASHQGIVAVKNILGTAEEMDYNSVPSVIFTEPEIAAVGITEKIAKEEGMDIVVGKFPFAANGKAMTYGETRGFIKIIKESSSGKIIGCSIIGPHASDLIAEVTLAVKNGLTAEQIIETIHAHPTTSEVIHEAALATEGGAIHFAE</sequence>
<dbReference type="NCBIfam" id="TIGR01350">
    <property type="entry name" value="lipoamide_DH"/>
    <property type="match status" value="1"/>
</dbReference>
<dbReference type="InterPro" id="IPR003016">
    <property type="entry name" value="2-oxoA_DH_lipoyl-BS"/>
</dbReference>
<keyword evidence="20" id="KW-1185">Reference proteome</keyword>
<keyword evidence="10 15" id="KW-0520">NAD</keyword>
<evidence type="ECO:0000256" key="5">
    <source>
        <dbReference type="ARBA" id="ARBA00022490"/>
    </source>
</evidence>
<comment type="subcellular location">
    <subcellularLocation>
        <location evidence="1">Cytoplasm</location>
    </subcellularLocation>
</comment>
<evidence type="ECO:0000256" key="11">
    <source>
        <dbReference type="ARBA" id="ARBA00023157"/>
    </source>
</evidence>
<dbReference type="PROSITE" id="PS50968">
    <property type="entry name" value="BIOTINYL_LIPOYL"/>
    <property type="match status" value="1"/>
</dbReference>
<comment type="miscellaneous">
    <text evidence="17">The active site is a redox-active disulfide bond.</text>
</comment>
<dbReference type="AlphaFoldDB" id="A0A2T0B0Z0"/>
<comment type="cofactor">
    <cofactor evidence="15 17">
        <name>FAD</name>
        <dbReference type="ChEBI" id="CHEBI:57692"/>
    </cofactor>
    <text evidence="15 17">Binds 1 FAD per subunit.</text>
</comment>
<dbReference type="InterPro" id="IPR012999">
    <property type="entry name" value="Pyr_OxRdtase_I_AS"/>
</dbReference>
<dbReference type="InterPro" id="IPR011053">
    <property type="entry name" value="Single_hybrid_motif"/>
</dbReference>
<dbReference type="Proteomes" id="UP000239706">
    <property type="component" value="Unassembled WGS sequence"/>
</dbReference>
<dbReference type="SUPFAM" id="SSF51905">
    <property type="entry name" value="FAD/NAD(P)-binding domain"/>
    <property type="match status" value="1"/>
</dbReference>
<dbReference type="Gene3D" id="3.50.50.60">
    <property type="entry name" value="FAD/NAD(P)-binding domain"/>
    <property type="match status" value="2"/>
</dbReference>
<feature type="binding site" evidence="15">
    <location>
        <position position="372"/>
    </location>
    <ligand>
        <name>NAD(+)</name>
        <dbReference type="ChEBI" id="CHEBI:57540"/>
    </ligand>
</feature>
<accession>A0A2T0B0Z0</accession>
<evidence type="ECO:0000256" key="1">
    <source>
        <dbReference type="ARBA" id="ARBA00004496"/>
    </source>
</evidence>
<evidence type="ECO:0000256" key="9">
    <source>
        <dbReference type="ARBA" id="ARBA00023002"/>
    </source>
</evidence>
<comment type="caution">
    <text evidence="19">The sequence shown here is derived from an EMBL/GenBank/DDBJ whole genome shotgun (WGS) entry which is preliminary data.</text>
</comment>
<evidence type="ECO:0000313" key="19">
    <source>
        <dbReference type="EMBL" id="PRR77269.1"/>
    </source>
</evidence>
<evidence type="ECO:0000256" key="15">
    <source>
        <dbReference type="PIRSR" id="PIRSR000350-3"/>
    </source>
</evidence>
<evidence type="ECO:0000313" key="20">
    <source>
        <dbReference type="Proteomes" id="UP000239706"/>
    </source>
</evidence>
<feature type="active site" description="Proton acceptor" evidence="14">
    <location>
        <position position="546"/>
    </location>
</feature>
<feature type="domain" description="Lipoyl-binding" evidence="18">
    <location>
        <begin position="2"/>
        <end position="77"/>
    </location>
</feature>
<dbReference type="Pfam" id="PF02852">
    <property type="entry name" value="Pyr_redox_dim"/>
    <property type="match status" value="1"/>
</dbReference>
<organism evidence="19 20">
    <name type="scientific">Clostridium liquoris</name>
    <dbReference type="NCBI Taxonomy" id="1289519"/>
    <lineage>
        <taxon>Bacteria</taxon>
        <taxon>Bacillati</taxon>
        <taxon>Bacillota</taxon>
        <taxon>Clostridia</taxon>
        <taxon>Eubacteriales</taxon>
        <taxon>Clostridiaceae</taxon>
        <taxon>Clostridium</taxon>
    </lineage>
</organism>
<dbReference type="GO" id="GO:0006103">
    <property type="term" value="P:2-oxoglutarate metabolic process"/>
    <property type="evidence" value="ECO:0007669"/>
    <property type="project" value="TreeGrafter"/>
</dbReference>
<dbReference type="PRINTS" id="PR00368">
    <property type="entry name" value="FADPNR"/>
</dbReference>
<dbReference type="EC" id="1.8.1.4" evidence="3 17"/>
<dbReference type="Gene3D" id="3.30.390.30">
    <property type="match status" value="1"/>
</dbReference>
<evidence type="ECO:0000256" key="16">
    <source>
        <dbReference type="PIRSR" id="PIRSR000350-4"/>
    </source>
</evidence>
<dbReference type="InterPro" id="IPR000089">
    <property type="entry name" value="Biotin_lipoyl"/>
</dbReference>
<dbReference type="PRINTS" id="PR00411">
    <property type="entry name" value="PNDRDTASEI"/>
</dbReference>
<comment type="similarity">
    <text evidence="2 17">Belongs to the class-I pyridine nucleotide-disulfide oxidoreductase family.</text>
</comment>
<keyword evidence="15" id="KW-0547">Nucleotide-binding</keyword>
<protein>
    <recommendedName>
        <fullName evidence="4 17">Dihydrolipoyl dehydrogenase</fullName>
        <ecNumber evidence="3 17">1.8.1.4</ecNumber>
    </recommendedName>
</protein>
<feature type="binding site" evidence="15">
    <location>
        <begin position="281"/>
        <end position="288"/>
    </location>
    <ligand>
        <name>NAD(+)</name>
        <dbReference type="ChEBI" id="CHEBI:57540"/>
    </ligand>
</feature>
<evidence type="ECO:0000256" key="4">
    <source>
        <dbReference type="ARBA" id="ARBA00016961"/>
    </source>
</evidence>
<evidence type="ECO:0000256" key="8">
    <source>
        <dbReference type="ARBA" id="ARBA00022827"/>
    </source>
</evidence>
<dbReference type="GO" id="GO:0004148">
    <property type="term" value="F:dihydrolipoyl dehydrogenase (NADH) activity"/>
    <property type="evidence" value="ECO:0007669"/>
    <property type="project" value="UniProtKB-EC"/>
</dbReference>
<name>A0A2T0B0Z0_9CLOT</name>
<evidence type="ECO:0000256" key="17">
    <source>
        <dbReference type="RuleBase" id="RU003692"/>
    </source>
</evidence>
<keyword evidence="12 17" id="KW-0676">Redox-active center</keyword>
<dbReference type="InterPro" id="IPR016156">
    <property type="entry name" value="FAD/NAD-linked_Rdtase_dimer_sf"/>
</dbReference>
<dbReference type="SUPFAM" id="SSF55424">
    <property type="entry name" value="FAD/NAD-linked reductases, dimerisation (C-terminal) domain"/>
    <property type="match status" value="1"/>
</dbReference>
<dbReference type="InterPro" id="IPR004099">
    <property type="entry name" value="Pyr_nucl-diS_OxRdtase_dimer"/>
</dbReference>
<feature type="binding site" evidence="15">
    <location>
        <position position="156"/>
    </location>
    <ligand>
        <name>FAD</name>
        <dbReference type="ChEBI" id="CHEBI:57692"/>
    </ligand>
</feature>
<dbReference type="Pfam" id="PF00364">
    <property type="entry name" value="Biotin_lipoyl"/>
    <property type="match status" value="1"/>
</dbReference>
<dbReference type="InterPro" id="IPR006258">
    <property type="entry name" value="Lipoamide_DH"/>
</dbReference>
<dbReference type="InterPro" id="IPR036188">
    <property type="entry name" value="FAD/NAD-bd_sf"/>
</dbReference>
<dbReference type="CDD" id="cd06849">
    <property type="entry name" value="lipoyl_domain"/>
    <property type="match status" value="1"/>
</dbReference>
<dbReference type="Gene3D" id="2.40.50.100">
    <property type="match status" value="1"/>
</dbReference>
<keyword evidence="5" id="KW-0963">Cytoplasm</keyword>
<evidence type="ECO:0000256" key="7">
    <source>
        <dbReference type="ARBA" id="ARBA00022823"/>
    </source>
</evidence>
<proteinExistence type="inferred from homology"/>
<dbReference type="Pfam" id="PF07992">
    <property type="entry name" value="Pyr_redox_2"/>
    <property type="match status" value="1"/>
</dbReference>
<feature type="binding site" evidence="15">
    <location>
        <begin position="244"/>
        <end position="246"/>
    </location>
    <ligand>
        <name>FAD</name>
        <dbReference type="ChEBI" id="CHEBI:57692"/>
    </ligand>
</feature>
<dbReference type="PANTHER" id="PTHR22912:SF217">
    <property type="entry name" value="DIHYDROLIPOYL DEHYDROGENASE"/>
    <property type="match status" value="1"/>
</dbReference>
<evidence type="ECO:0000256" key="2">
    <source>
        <dbReference type="ARBA" id="ARBA00007532"/>
    </source>
</evidence>
<evidence type="ECO:0000256" key="3">
    <source>
        <dbReference type="ARBA" id="ARBA00012608"/>
    </source>
</evidence>
<dbReference type="PROSITE" id="PS00189">
    <property type="entry name" value="LIPOYL"/>
    <property type="match status" value="1"/>
</dbReference>